<accession>A0A0C2SS49</accession>
<sequence>HWAIPRITWRKMEAEREAKRSGSKVQTTLDGVVNKTSVNKEFSKQNITLEVTKFVACGDQSLAVAESAGFRNCLVAMRPKTLKSELPSSYNVAVCLHNEAVKWIASLKADIKVSNLLCRDKKILSFPPDSPR</sequence>
<proteinExistence type="predicted"/>
<dbReference type="OrthoDB" id="3157803at2759"/>
<reference evidence="1 2" key="1">
    <citation type="submission" date="2014-04" db="EMBL/GenBank/DDBJ databases">
        <title>Evolutionary Origins and Diversification of the Mycorrhizal Mutualists.</title>
        <authorList>
            <consortium name="DOE Joint Genome Institute"/>
            <consortium name="Mycorrhizal Genomics Consortium"/>
            <person name="Kohler A."/>
            <person name="Kuo A."/>
            <person name="Nagy L.G."/>
            <person name="Floudas D."/>
            <person name="Copeland A."/>
            <person name="Barry K.W."/>
            <person name="Cichocki N."/>
            <person name="Veneault-Fourrey C."/>
            <person name="LaButti K."/>
            <person name="Lindquist E.A."/>
            <person name="Lipzen A."/>
            <person name="Lundell T."/>
            <person name="Morin E."/>
            <person name="Murat C."/>
            <person name="Riley R."/>
            <person name="Ohm R."/>
            <person name="Sun H."/>
            <person name="Tunlid A."/>
            <person name="Henrissat B."/>
            <person name="Grigoriev I.V."/>
            <person name="Hibbett D.S."/>
            <person name="Martin F."/>
        </authorList>
    </citation>
    <scope>NUCLEOTIDE SEQUENCE [LARGE SCALE GENOMIC DNA]</scope>
    <source>
        <strain evidence="1 2">Koide BX008</strain>
    </source>
</reference>
<feature type="non-terminal residue" evidence="1">
    <location>
        <position position="1"/>
    </location>
</feature>
<evidence type="ECO:0000313" key="2">
    <source>
        <dbReference type="Proteomes" id="UP000054549"/>
    </source>
</evidence>
<keyword evidence="2" id="KW-1185">Reference proteome</keyword>
<dbReference type="Proteomes" id="UP000054549">
    <property type="component" value="Unassembled WGS sequence"/>
</dbReference>
<organism evidence="1 2">
    <name type="scientific">Amanita muscaria (strain Koide BX008)</name>
    <dbReference type="NCBI Taxonomy" id="946122"/>
    <lineage>
        <taxon>Eukaryota</taxon>
        <taxon>Fungi</taxon>
        <taxon>Dikarya</taxon>
        <taxon>Basidiomycota</taxon>
        <taxon>Agaricomycotina</taxon>
        <taxon>Agaricomycetes</taxon>
        <taxon>Agaricomycetidae</taxon>
        <taxon>Agaricales</taxon>
        <taxon>Pluteineae</taxon>
        <taxon>Amanitaceae</taxon>
        <taxon>Amanita</taxon>
    </lineage>
</organism>
<evidence type="ECO:0000313" key="1">
    <source>
        <dbReference type="EMBL" id="KIL56844.1"/>
    </source>
</evidence>
<dbReference type="InParanoid" id="A0A0C2SS49"/>
<name>A0A0C2SS49_AMAMK</name>
<dbReference type="HOGENOM" id="CLU_136331_0_0_1"/>
<dbReference type="EMBL" id="KN818396">
    <property type="protein sequence ID" value="KIL56844.1"/>
    <property type="molecule type" value="Genomic_DNA"/>
</dbReference>
<dbReference type="AlphaFoldDB" id="A0A0C2SS49"/>
<gene>
    <name evidence="1" type="ORF">M378DRAFT_88733</name>
</gene>
<protein>
    <submittedName>
        <fullName evidence="1">Uncharacterized protein</fullName>
    </submittedName>
</protein>